<evidence type="ECO:0000256" key="4">
    <source>
        <dbReference type="ARBA" id="ARBA00022989"/>
    </source>
</evidence>
<dbReference type="GO" id="GO:0015093">
    <property type="term" value="F:ferrous iron transmembrane transporter activity"/>
    <property type="evidence" value="ECO:0007669"/>
    <property type="project" value="TreeGrafter"/>
</dbReference>
<sequence length="346" mass="37526">MSSLFDFAVTTIFAREFLEGSIIIGEYRTIVLRGGTEETLAPGLLPEDALAAITLAALVATGLALLVIAAIAIPLAVLSNDFDTTTSNIIEGVSKIVAGISLLQLSLKLPKFLGLYGSTKKKHPNSSDGRLTLRSIHFNVAWNIWREVAECGVFLIPFFLAGDQLKAIPLSAVTGSCIGLLVGIGIYVANQQLRNTTALALFGVLLLVFLAAGLFTGGCHKIELEVGSTKQVWEVSNDFWSVHRLPMTILKPFGYNDSRTILEMACYWSCLLLALVLHVRKYRKAALVSALSDTHRKEPTNDVVLPADDLETVEPTLTDSIYRKSTVGDEEEGTLELGRNGDNECM</sequence>
<dbReference type="InterPro" id="IPR004923">
    <property type="entry name" value="FTR1/Fip1/EfeU"/>
</dbReference>
<dbReference type="PANTHER" id="PTHR31632">
    <property type="entry name" value="IRON TRANSPORTER FTH1"/>
    <property type="match status" value="1"/>
</dbReference>
<gene>
    <name evidence="7" type="ORF">FisN_31Hh021</name>
</gene>
<feature type="transmembrane region" description="Helical" evidence="6">
    <location>
        <begin position="167"/>
        <end position="189"/>
    </location>
</feature>
<dbReference type="OrthoDB" id="4364at2759"/>
<comment type="subcellular location">
    <subcellularLocation>
        <location evidence="1">Membrane</location>
        <topology evidence="1">Multi-pass membrane protein</topology>
    </subcellularLocation>
</comment>
<dbReference type="EMBL" id="BDSP01000125">
    <property type="protein sequence ID" value="GAX18226.1"/>
    <property type="molecule type" value="Genomic_DNA"/>
</dbReference>
<dbReference type="AlphaFoldDB" id="A0A1Z5JWF8"/>
<evidence type="ECO:0000256" key="6">
    <source>
        <dbReference type="SAM" id="Phobius"/>
    </source>
</evidence>
<keyword evidence="4 6" id="KW-1133">Transmembrane helix</keyword>
<feature type="transmembrane region" description="Helical" evidence="6">
    <location>
        <begin position="260"/>
        <end position="279"/>
    </location>
</feature>
<keyword evidence="8" id="KW-1185">Reference proteome</keyword>
<comment type="caution">
    <text evidence="7">The sequence shown here is derived from an EMBL/GenBank/DDBJ whole genome shotgun (WGS) entry which is preliminary data.</text>
</comment>
<feature type="transmembrane region" description="Helical" evidence="6">
    <location>
        <begin position="196"/>
        <end position="215"/>
    </location>
</feature>
<reference evidence="7 8" key="1">
    <citation type="journal article" date="2015" name="Plant Cell">
        <title>Oil accumulation by the oleaginous diatom Fistulifera solaris as revealed by the genome and transcriptome.</title>
        <authorList>
            <person name="Tanaka T."/>
            <person name="Maeda Y."/>
            <person name="Veluchamy A."/>
            <person name="Tanaka M."/>
            <person name="Abida H."/>
            <person name="Marechal E."/>
            <person name="Bowler C."/>
            <person name="Muto M."/>
            <person name="Sunaga Y."/>
            <person name="Tanaka M."/>
            <person name="Yoshino T."/>
            <person name="Taniguchi T."/>
            <person name="Fukuda Y."/>
            <person name="Nemoto M."/>
            <person name="Matsumoto M."/>
            <person name="Wong P.S."/>
            <person name="Aburatani S."/>
            <person name="Fujibuchi W."/>
        </authorList>
    </citation>
    <scope>NUCLEOTIDE SEQUENCE [LARGE SCALE GENOMIC DNA]</scope>
    <source>
        <strain evidence="7 8">JPCC DA0580</strain>
    </source>
</reference>
<feature type="transmembrane region" description="Helical" evidence="6">
    <location>
        <begin position="49"/>
        <end position="77"/>
    </location>
</feature>
<name>A0A1Z5JWF8_FISSO</name>
<organism evidence="7 8">
    <name type="scientific">Fistulifera solaris</name>
    <name type="common">Oleaginous diatom</name>
    <dbReference type="NCBI Taxonomy" id="1519565"/>
    <lineage>
        <taxon>Eukaryota</taxon>
        <taxon>Sar</taxon>
        <taxon>Stramenopiles</taxon>
        <taxon>Ochrophyta</taxon>
        <taxon>Bacillariophyta</taxon>
        <taxon>Bacillariophyceae</taxon>
        <taxon>Bacillariophycidae</taxon>
        <taxon>Naviculales</taxon>
        <taxon>Naviculaceae</taxon>
        <taxon>Fistulifera</taxon>
    </lineage>
</organism>
<evidence type="ECO:0000256" key="5">
    <source>
        <dbReference type="ARBA" id="ARBA00023136"/>
    </source>
</evidence>
<dbReference type="Proteomes" id="UP000198406">
    <property type="component" value="Unassembled WGS sequence"/>
</dbReference>
<dbReference type="InParanoid" id="A0A1Z5JWF8"/>
<accession>A0A1Z5JWF8</accession>
<protein>
    <recommendedName>
        <fullName evidence="9">High-affinity iron transporter</fullName>
    </recommendedName>
</protein>
<evidence type="ECO:0000256" key="3">
    <source>
        <dbReference type="ARBA" id="ARBA00022692"/>
    </source>
</evidence>
<comment type="similarity">
    <text evidence="2">Belongs to the oxidase-dependent Fe transporter (OFeT) (TC 9.A.10.1) family.</text>
</comment>
<keyword evidence="3 6" id="KW-0812">Transmembrane</keyword>
<evidence type="ECO:0008006" key="9">
    <source>
        <dbReference type="Google" id="ProtNLM"/>
    </source>
</evidence>
<evidence type="ECO:0000256" key="2">
    <source>
        <dbReference type="ARBA" id="ARBA00008333"/>
    </source>
</evidence>
<evidence type="ECO:0000313" key="8">
    <source>
        <dbReference type="Proteomes" id="UP000198406"/>
    </source>
</evidence>
<dbReference type="Pfam" id="PF03239">
    <property type="entry name" value="FTR1"/>
    <property type="match status" value="1"/>
</dbReference>
<keyword evidence="5 6" id="KW-0472">Membrane</keyword>
<dbReference type="GO" id="GO:0033573">
    <property type="term" value="C:high-affinity iron permease complex"/>
    <property type="evidence" value="ECO:0007669"/>
    <property type="project" value="InterPro"/>
</dbReference>
<evidence type="ECO:0000256" key="1">
    <source>
        <dbReference type="ARBA" id="ARBA00004141"/>
    </source>
</evidence>
<proteinExistence type="inferred from homology"/>
<evidence type="ECO:0000313" key="7">
    <source>
        <dbReference type="EMBL" id="GAX18226.1"/>
    </source>
</evidence>
<dbReference type="PANTHER" id="PTHR31632:SF2">
    <property type="entry name" value="PLASMA MEMBRANE IRON PERMEASE"/>
    <property type="match status" value="1"/>
</dbReference>